<evidence type="ECO:0000313" key="3">
    <source>
        <dbReference type="Proteomes" id="UP001180531"/>
    </source>
</evidence>
<name>A0ABU2SJQ3_9ACTN</name>
<reference evidence="2" key="1">
    <citation type="submission" date="2024-05" db="EMBL/GenBank/DDBJ databases">
        <title>30 novel species of actinomycetes from the DSMZ collection.</title>
        <authorList>
            <person name="Nouioui I."/>
        </authorList>
    </citation>
    <scope>NUCLEOTIDE SEQUENCE</scope>
    <source>
        <strain evidence="2">DSM 40473</strain>
    </source>
</reference>
<feature type="transmembrane region" description="Helical" evidence="1">
    <location>
        <begin position="23"/>
        <end position="40"/>
    </location>
</feature>
<dbReference type="InterPro" id="IPR008523">
    <property type="entry name" value="DUF805"/>
</dbReference>
<dbReference type="Proteomes" id="UP001180531">
    <property type="component" value="Unassembled WGS sequence"/>
</dbReference>
<feature type="transmembrane region" description="Helical" evidence="1">
    <location>
        <begin position="46"/>
        <end position="65"/>
    </location>
</feature>
<dbReference type="PANTHER" id="PTHR34980:SF2">
    <property type="entry name" value="INNER MEMBRANE PROTEIN YHAH-RELATED"/>
    <property type="match status" value="1"/>
</dbReference>
<dbReference type="EMBL" id="JAVRFI010000002">
    <property type="protein sequence ID" value="MDT0448139.1"/>
    <property type="molecule type" value="Genomic_DNA"/>
</dbReference>
<feature type="transmembrane region" description="Helical" evidence="1">
    <location>
        <begin position="77"/>
        <end position="98"/>
    </location>
</feature>
<proteinExistence type="predicted"/>
<protein>
    <submittedName>
        <fullName evidence="2">DUF805 domain-containing protein</fullName>
    </submittedName>
</protein>
<evidence type="ECO:0000313" key="2">
    <source>
        <dbReference type="EMBL" id="MDT0448139.1"/>
    </source>
</evidence>
<keyword evidence="3" id="KW-1185">Reference proteome</keyword>
<sequence>MHWYVDVLKQYATFSGRARRPEFWMFTLINFIIGIVLSIVDSALGTSPVLGLLYSLAVLLPGLAVSVRRLHDTDRTGWWLLISLIPIVGTIVLLVFLASDSKPHDNAYGPYAPAPASAY</sequence>
<organism evidence="2 3">
    <name type="scientific">Streptomyces hesseae</name>
    <dbReference type="NCBI Taxonomy" id="3075519"/>
    <lineage>
        <taxon>Bacteria</taxon>
        <taxon>Bacillati</taxon>
        <taxon>Actinomycetota</taxon>
        <taxon>Actinomycetes</taxon>
        <taxon>Kitasatosporales</taxon>
        <taxon>Streptomycetaceae</taxon>
        <taxon>Streptomyces</taxon>
    </lineage>
</organism>
<accession>A0ABU2SJQ3</accession>
<dbReference type="PANTHER" id="PTHR34980">
    <property type="entry name" value="INNER MEMBRANE PROTEIN-RELATED-RELATED"/>
    <property type="match status" value="1"/>
</dbReference>
<keyword evidence="1" id="KW-0472">Membrane</keyword>
<comment type="caution">
    <text evidence="2">The sequence shown here is derived from an EMBL/GenBank/DDBJ whole genome shotgun (WGS) entry which is preliminary data.</text>
</comment>
<evidence type="ECO:0000256" key="1">
    <source>
        <dbReference type="SAM" id="Phobius"/>
    </source>
</evidence>
<dbReference type="RefSeq" id="WP_311607770.1">
    <property type="nucleotide sequence ID" value="NZ_JAVRFI010000002.1"/>
</dbReference>
<keyword evidence="1" id="KW-0812">Transmembrane</keyword>
<keyword evidence="1" id="KW-1133">Transmembrane helix</keyword>
<dbReference type="Pfam" id="PF05656">
    <property type="entry name" value="DUF805"/>
    <property type="match status" value="1"/>
</dbReference>
<gene>
    <name evidence="2" type="ORF">RM609_03350</name>
</gene>